<evidence type="ECO:0000313" key="5">
    <source>
        <dbReference type="EMBL" id="GEL02862.1"/>
    </source>
</evidence>
<dbReference type="RefSeq" id="WP_147093910.1">
    <property type="nucleotide sequence ID" value="NZ_BJVC01000004.1"/>
</dbReference>
<dbReference type="InterPro" id="IPR018197">
    <property type="entry name" value="Glycerate_kinase_RE-like"/>
</dbReference>
<dbReference type="GO" id="GO:0008887">
    <property type="term" value="F:glycerate kinase activity"/>
    <property type="evidence" value="ECO:0007669"/>
    <property type="project" value="UniProtKB-UniRule"/>
</dbReference>
<keyword evidence="6" id="KW-1185">Reference proteome</keyword>
<comment type="caution">
    <text evidence="5">The sequence shown here is derived from an EMBL/GenBank/DDBJ whole genome shotgun (WGS) entry which is preliminary data.</text>
</comment>
<dbReference type="Gene3D" id="3.40.50.10350">
    <property type="entry name" value="Glycerate kinase, domain 1"/>
    <property type="match status" value="1"/>
</dbReference>
<gene>
    <name evidence="5" type="primary">glxK</name>
    <name evidence="5" type="ORF">SSA02_20250</name>
</gene>
<evidence type="ECO:0000256" key="4">
    <source>
        <dbReference type="PIRNR" id="PIRNR006078"/>
    </source>
</evidence>
<dbReference type="InterPro" id="IPR018193">
    <property type="entry name" value="Glyc_kinase_flavodox-like_fold"/>
</dbReference>
<keyword evidence="3 4" id="KW-0418">Kinase</keyword>
<dbReference type="Gene3D" id="3.90.1510.10">
    <property type="entry name" value="Glycerate kinase, domain 2"/>
    <property type="match status" value="1"/>
</dbReference>
<dbReference type="PANTHER" id="PTHR21599">
    <property type="entry name" value="GLYCERATE KINASE"/>
    <property type="match status" value="1"/>
</dbReference>
<proteinExistence type="inferred from homology"/>
<dbReference type="OrthoDB" id="9774290at2"/>
<dbReference type="NCBIfam" id="TIGR00045">
    <property type="entry name" value="glycerate kinase"/>
    <property type="match status" value="1"/>
</dbReference>
<dbReference type="PANTHER" id="PTHR21599:SF0">
    <property type="entry name" value="GLYCERATE KINASE"/>
    <property type="match status" value="1"/>
</dbReference>
<dbReference type="EMBL" id="BJVC01000004">
    <property type="protein sequence ID" value="GEL02862.1"/>
    <property type="molecule type" value="Genomic_DNA"/>
</dbReference>
<name>A0A511BRX2_9PROT</name>
<dbReference type="PIRSF" id="PIRSF006078">
    <property type="entry name" value="GlxK"/>
    <property type="match status" value="1"/>
</dbReference>
<dbReference type="Pfam" id="PF02595">
    <property type="entry name" value="Gly_kinase"/>
    <property type="match status" value="1"/>
</dbReference>
<accession>A0A511BRX2</accession>
<comment type="similarity">
    <text evidence="1 4">Belongs to the glycerate kinase type-1 family.</text>
</comment>
<evidence type="ECO:0000256" key="2">
    <source>
        <dbReference type="ARBA" id="ARBA00022679"/>
    </source>
</evidence>
<reference evidence="5 6" key="1">
    <citation type="submission" date="2019-07" db="EMBL/GenBank/DDBJ databases">
        <title>Whole genome shotgun sequence of Swaminathania salitolerans NBRC 104436.</title>
        <authorList>
            <person name="Hosoyama A."/>
            <person name="Uohara A."/>
            <person name="Ohji S."/>
            <person name="Ichikawa N."/>
        </authorList>
    </citation>
    <scope>NUCLEOTIDE SEQUENCE [LARGE SCALE GENOMIC DNA]</scope>
    <source>
        <strain evidence="5 6">NBRC 104436</strain>
    </source>
</reference>
<protein>
    <submittedName>
        <fullName evidence="5">Glycerate kinase</fullName>
    </submittedName>
</protein>
<evidence type="ECO:0000256" key="3">
    <source>
        <dbReference type="ARBA" id="ARBA00022777"/>
    </source>
</evidence>
<evidence type="ECO:0000313" key="6">
    <source>
        <dbReference type="Proteomes" id="UP000321405"/>
    </source>
</evidence>
<organism evidence="5 6">
    <name type="scientific">Swaminathania salitolerans</name>
    <dbReference type="NCBI Taxonomy" id="182838"/>
    <lineage>
        <taxon>Bacteria</taxon>
        <taxon>Pseudomonadati</taxon>
        <taxon>Pseudomonadota</taxon>
        <taxon>Alphaproteobacteria</taxon>
        <taxon>Acetobacterales</taxon>
        <taxon>Acetobacteraceae</taxon>
        <taxon>Swaminathania</taxon>
    </lineage>
</organism>
<dbReference type="InterPro" id="IPR004381">
    <property type="entry name" value="Glycerate_kinase"/>
</dbReference>
<keyword evidence="2 4" id="KW-0808">Transferase</keyword>
<sequence>MDILVACDSFKESLSAEAVVQQIVGGFSEIFPEARYHGFPMADGGEGTARIVARVTGGTLETRRVCGPLGVECEAHFGLLPDRKTAVIELAEAAGLAQLPPESRSPLFATTYGVGQLMQAALDMGCRHLVLALGGSATCDGGAGMLQALGVSLKDRDGSELPPGGGALSRLATLDSSSIDPRLLSSRIEILCDVEAPLLGPTGAVALFGPQKGATPEMLPLLEDGLSRLASLLGQSCCEDLGARPGMGAAGGAALGLVALCGAALVPGARHIAGLLGLDRLMPQVDLVVTGEGRLDSQTIRGKAPSAIADLARTYGKPVFAFAGTLGHDHAVLHDAGFDAVFSCLARPCTLQEALDEAAANLRRAARNVAATLSVGRSFQENQG</sequence>
<dbReference type="GO" id="GO:0031388">
    <property type="term" value="P:organic acid phosphorylation"/>
    <property type="evidence" value="ECO:0007669"/>
    <property type="project" value="UniProtKB-UniRule"/>
</dbReference>
<dbReference type="AlphaFoldDB" id="A0A511BRX2"/>
<dbReference type="Proteomes" id="UP000321405">
    <property type="component" value="Unassembled WGS sequence"/>
</dbReference>
<evidence type="ECO:0000256" key="1">
    <source>
        <dbReference type="ARBA" id="ARBA00006284"/>
    </source>
</evidence>
<dbReference type="InterPro" id="IPR036129">
    <property type="entry name" value="Glycerate_kinase_sf"/>
</dbReference>
<dbReference type="SUPFAM" id="SSF110738">
    <property type="entry name" value="Glycerate kinase I"/>
    <property type="match status" value="1"/>
</dbReference>